<evidence type="ECO:0000256" key="3">
    <source>
        <dbReference type="ARBA" id="ARBA00022603"/>
    </source>
</evidence>
<dbReference type="PRINTS" id="PR00505">
    <property type="entry name" value="D12N6MTFRASE"/>
</dbReference>
<keyword evidence="3 8" id="KW-0489">Methyltransferase</keyword>
<dbReference type="GO" id="GO:1904047">
    <property type="term" value="F:S-adenosyl-L-methionine binding"/>
    <property type="evidence" value="ECO:0007669"/>
    <property type="project" value="TreeGrafter"/>
</dbReference>
<comment type="catalytic activity">
    <reaction evidence="6">
        <text>a 2'-deoxyadenosine in DNA + S-adenosyl-L-methionine = an N(6)-methyl-2'-deoxyadenosine in DNA + S-adenosyl-L-homocysteine + H(+)</text>
        <dbReference type="Rhea" id="RHEA:15197"/>
        <dbReference type="Rhea" id="RHEA-COMP:12418"/>
        <dbReference type="Rhea" id="RHEA-COMP:12419"/>
        <dbReference type="ChEBI" id="CHEBI:15378"/>
        <dbReference type="ChEBI" id="CHEBI:57856"/>
        <dbReference type="ChEBI" id="CHEBI:59789"/>
        <dbReference type="ChEBI" id="CHEBI:90615"/>
        <dbReference type="ChEBI" id="CHEBI:90616"/>
        <dbReference type="EC" id="2.1.1.72"/>
    </reaction>
</comment>
<dbReference type="EMBL" id="AAGWQQ010000046">
    <property type="protein sequence ID" value="EBS7983643.1"/>
    <property type="molecule type" value="Genomic_DNA"/>
</dbReference>
<dbReference type="InterPro" id="IPR012327">
    <property type="entry name" value="MeTrfase_D12"/>
</dbReference>
<organism evidence="8">
    <name type="scientific">Salmonella enterica</name>
    <name type="common">Salmonella choleraesuis</name>
    <dbReference type="NCBI Taxonomy" id="28901"/>
    <lineage>
        <taxon>Bacteria</taxon>
        <taxon>Pseudomonadati</taxon>
        <taxon>Pseudomonadota</taxon>
        <taxon>Gammaproteobacteria</taxon>
        <taxon>Enterobacterales</taxon>
        <taxon>Enterobacteriaceae</taxon>
        <taxon>Salmonella</taxon>
    </lineage>
</organism>
<reference evidence="8" key="1">
    <citation type="submission" date="2018-07" db="EMBL/GenBank/DDBJ databases">
        <authorList>
            <consortium name="PulseNet: The National Subtyping Network for Foodborne Disease Surveillance"/>
            <person name="Tarr C.L."/>
            <person name="Trees E."/>
            <person name="Katz L.S."/>
            <person name="Carleton-Romer H.A."/>
            <person name="Stroika S."/>
            <person name="Kucerova Z."/>
            <person name="Roache K.F."/>
            <person name="Sabol A.L."/>
            <person name="Besser J."/>
            <person name="Gerner-Smidt P."/>
        </authorList>
    </citation>
    <scope>NUCLEOTIDE SEQUENCE</scope>
    <source>
        <strain evidence="8">PNUSAS015592</strain>
    </source>
</reference>
<feature type="binding site" evidence="7">
    <location>
        <position position="53"/>
    </location>
    <ligand>
        <name>S-adenosyl-L-methionine</name>
        <dbReference type="ChEBI" id="CHEBI:59789"/>
    </ligand>
</feature>
<evidence type="ECO:0000256" key="6">
    <source>
        <dbReference type="ARBA" id="ARBA00047942"/>
    </source>
</evidence>
<evidence type="ECO:0000313" key="8">
    <source>
        <dbReference type="EMBL" id="EBS7983643.1"/>
    </source>
</evidence>
<feature type="binding site" evidence="7">
    <location>
        <position position="12"/>
    </location>
    <ligand>
        <name>S-adenosyl-L-methionine</name>
        <dbReference type="ChEBI" id="CHEBI:59789"/>
    </ligand>
</feature>
<dbReference type="GO" id="GO:0043565">
    <property type="term" value="F:sequence-specific DNA binding"/>
    <property type="evidence" value="ECO:0007669"/>
    <property type="project" value="TreeGrafter"/>
</dbReference>
<dbReference type="Gene3D" id="3.40.50.150">
    <property type="entry name" value="Vaccinia Virus protein VP39"/>
    <property type="match status" value="1"/>
</dbReference>
<evidence type="ECO:0000256" key="7">
    <source>
        <dbReference type="PIRSR" id="PIRSR000398-1"/>
    </source>
</evidence>
<evidence type="ECO:0000256" key="5">
    <source>
        <dbReference type="ARBA" id="ARBA00022691"/>
    </source>
</evidence>
<dbReference type="PANTHER" id="PTHR30481:SF4">
    <property type="entry name" value="SITE-SPECIFIC DNA-METHYLTRANSFERASE (ADENINE-SPECIFIC)"/>
    <property type="match status" value="1"/>
</dbReference>
<dbReference type="EC" id="2.1.1.72" evidence="2"/>
<dbReference type="GO" id="GO:0032259">
    <property type="term" value="P:methylation"/>
    <property type="evidence" value="ECO:0007669"/>
    <property type="project" value="UniProtKB-KW"/>
</dbReference>
<dbReference type="Pfam" id="PF02086">
    <property type="entry name" value="MethyltransfD12"/>
    <property type="match status" value="1"/>
</dbReference>
<dbReference type="InterPro" id="IPR012263">
    <property type="entry name" value="M_m6A_EcoRV"/>
</dbReference>
<dbReference type="AlphaFoldDB" id="A0A5V0QB97"/>
<proteinExistence type="inferred from homology"/>
<evidence type="ECO:0000256" key="4">
    <source>
        <dbReference type="ARBA" id="ARBA00022679"/>
    </source>
</evidence>
<dbReference type="GO" id="GO:0006298">
    <property type="term" value="P:mismatch repair"/>
    <property type="evidence" value="ECO:0007669"/>
    <property type="project" value="TreeGrafter"/>
</dbReference>
<dbReference type="PANTHER" id="PTHR30481">
    <property type="entry name" value="DNA ADENINE METHYLASE"/>
    <property type="match status" value="1"/>
</dbReference>
<dbReference type="InterPro" id="IPR029063">
    <property type="entry name" value="SAM-dependent_MTases_sf"/>
</dbReference>
<accession>A0A5V0QB97</accession>
<sequence>MINSVIPWVGGKRKLARRLLPLFPAHICYVEPFCGGAAIFFMKTPSKAEVLNDINGDIINLYRIIQNHPEEFIKQFKWALTSREIFKWLNETPPEILTDIQRAARFYYLQKLSLGAKVEGRTFGVSATGPSNLNLLRLEETLSEAWLRLNRVTIEHLDWKSCVTRYDRPDTLFYLDPPYWKTTGYGISFAFEQYIAMAELARRCQGKMLISINDHPDIRQVFNGLEISTIDTTYSVGNDNSHKATELIISNFDQNR</sequence>
<name>A0A5V0QB97_SALER</name>
<comment type="caution">
    <text evidence="8">The sequence shown here is derived from an EMBL/GenBank/DDBJ whole genome shotgun (WGS) entry which is preliminary data.</text>
</comment>
<evidence type="ECO:0000256" key="1">
    <source>
        <dbReference type="ARBA" id="ARBA00006594"/>
    </source>
</evidence>
<dbReference type="PIRSF" id="PIRSF000398">
    <property type="entry name" value="M_m6A_EcoRV"/>
    <property type="match status" value="1"/>
</dbReference>
<dbReference type="SUPFAM" id="SSF53335">
    <property type="entry name" value="S-adenosyl-L-methionine-dependent methyltransferases"/>
    <property type="match status" value="1"/>
</dbReference>
<keyword evidence="4" id="KW-0808">Transferase</keyword>
<feature type="binding site" evidence="7">
    <location>
        <position position="176"/>
    </location>
    <ligand>
        <name>S-adenosyl-L-methionine</name>
        <dbReference type="ChEBI" id="CHEBI:59789"/>
    </ligand>
</feature>
<dbReference type="Gene3D" id="1.10.1020.10">
    <property type="entry name" value="Adenine-specific Methyltransferase, Domain 2"/>
    <property type="match status" value="1"/>
</dbReference>
<dbReference type="GO" id="GO:0009307">
    <property type="term" value="P:DNA restriction-modification system"/>
    <property type="evidence" value="ECO:0007669"/>
    <property type="project" value="InterPro"/>
</dbReference>
<evidence type="ECO:0000256" key="2">
    <source>
        <dbReference type="ARBA" id="ARBA00011900"/>
    </source>
</evidence>
<feature type="binding site" evidence="7">
    <location>
        <position position="8"/>
    </location>
    <ligand>
        <name>S-adenosyl-L-methionine</name>
        <dbReference type="ChEBI" id="CHEBI:59789"/>
    </ligand>
</feature>
<protein>
    <recommendedName>
        <fullName evidence="2">site-specific DNA-methyltransferase (adenine-specific)</fullName>
        <ecNumber evidence="2">2.1.1.72</ecNumber>
    </recommendedName>
</protein>
<dbReference type="InterPro" id="IPR023095">
    <property type="entry name" value="Ade_MeTrfase_dom_2"/>
</dbReference>
<keyword evidence="5" id="KW-0949">S-adenosyl-L-methionine</keyword>
<gene>
    <name evidence="8" type="ORF">CEJ09_17645</name>
</gene>
<comment type="similarity">
    <text evidence="1">Belongs to the N(4)/N(6)-methyltransferase family.</text>
</comment>
<dbReference type="GO" id="GO:0009007">
    <property type="term" value="F:site-specific DNA-methyltransferase (adenine-specific) activity"/>
    <property type="evidence" value="ECO:0007669"/>
    <property type="project" value="UniProtKB-EC"/>
</dbReference>